<accession>A0A1Q5TEC9</accession>
<comment type="caution">
    <text evidence="1">The sequence shown here is derived from an EMBL/GenBank/DDBJ whole genome shotgun (WGS) entry which is preliminary data.</text>
</comment>
<dbReference type="Proteomes" id="UP000186268">
    <property type="component" value="Unassembled WGS sequence"/>
</dbReference>
<evidence type="ECO:0000313" key="2">
    <source>
        <dbReference type="Proteomes" id="UP000186268"/>
    </source>
</evidence>
<keyword evidence="2" id="KW-1185">Reference proteome</keyword>
<protein>
    <submittedName>
        <fullName evidence="1">Uncharacterized protein</fullName>
    </submittedName>
</protein>
<dbReference type="AlphaFoldDB" id="A0A1Q5TEC9"/>
<dbReference type="EMBL" id="MKGQ01000083">
    <property type="protein sequence ID" value="OKO98586.1"/>
    <property type="molecule type" value="Genomic_DNA"/>
</dbReference>
<reference evidence="1 2" key="1">
    <citation type="submission" date="2016-09" db="EMBL/GenBank/DDBJ databases">
        <title>Xenorhabdus thuongxuanensis sp. nov. and Xenorhabdus eapokensis sp. nov., isolated from Steinernema species.</title>
        <authorList>
            <person name="Kaempfer P."/>
            <person name="Tobias N.J."/>
            <person name="Phan Ke L."/>
            <person name="Bode H.B."/>
            <person name="Glaeser S.P."/>
        </authorList>
    </citation>
    <scope>NUCLEOTIDE SEQUENCE [LARGE SCALE GENOMIC DNA]</scope>
    <source>
        <strain evidence="1 2">DL20</strain>
    </source>
</reference>
<sequence length="101" mass="10891">MRSVQGDHFLAIDNDGVTGNMDIAVLVDRNAAFGITDVDPRFGGLDSDGSLGTEHAGFFHCHLSCPDAANFRTDDFLMTIFAHGNHLIVADTFCVVMHHTG</sequence>
<gene>
    <name evidence="1" type="ORF">Xedl_03837</name>
</gene>
<name>A0A1Q5TEC9_9GAMM</name>
<evidence type="ECO:0000313" key="1">
    <source>
        <dbReference type="EMBL" id="OKO98586.1"/>
    </source>
</evidence>
<proteinExistence type="predicted"/>
<organism evidence="1 2">
    <name type="scientific">Xenorhabdus eapokensis</name>
    <dbReference type="NCBI Taxonomy" id="1873482"/>
    <lineage>
        <taxon>Bacteria</taxon>
        <taxon>Pseudomonadati</taxon>
        <taxon>Pseudomonadota</taxon>
        <taxon>Gammaproteobacteria</taxon>
        <taxon>Enterobacterales</taxon>
        <taxon>Morganellaceae</taxon>
        <taxon>Xenorhabdus</taxon>
    </lineage>
</organism>